<evidence type="ECO:0000259" key="2">
    <source>
        <dbReference type="Pfam" id="PF20267"/>
    </source>
</evidence>
<feature type="domain" description="GREB1-like circularly permuted SF2 helicase" evidence="4">
    <location>
        <begin position="160"/>
        <end position="190"/>
    </location>
</feature>
<dbReference type="GeneTree" id="ENSGT00390000008041"/>
<feature type="domain" description="TET-Associated Glycosyltransferase" evidence="3">
    <location>
        <begin position="358"/>
        <end position="588"/>
    </location>
</feature>
<feature type="domain" description="GREB1-like C-terminal" evidence="2">
    <location>
        <begin position="601"/>
        <end position="764"/>
    </location>
</feature>
<dbReference type="InterPro" id="IPR046927">
    <property type="entry name" value="GREB1-like_C"/>
</dbReference>
<accession>A0A8C9KBE7</accession>
<evidence type="ECO:0000256" key="1">
    <source>
        <dbReference type="SAM" id="MobiDB-lite"/>
    </source>
</evidence>
<feature type="region of interest" description="Disordered" evidence="1">
    <location>
        <begin position="80"/>
        <end position="142"/>
    </location>
</feature>
<feature type="compositionally biased region" description="Basic and acidic residues" evidence="1">
    <location>
        <begin position="80"/>
        <end position="93"/>
    </location>
</feature>
<dbReference type="PANTHER" id="PTHR15720">
    <property type="entry name" value="GREB1-RELATED"/>
    <property type="match status" value="1"/>
</dbReference>
<dbReference type="Pfam" id="PF20692">
    <property type="entry name" value="cpSF2-GREB1"/>
    <property type="match status" value="2"/>
</dbReference>
<protein>
    <recommendedName>
        <fullName evidence="7">Protein GREB1</fullName>
    </recommendedName>
</protein>
<dbReference type="Pfam" id="PF20691">
    <property type="entry name" value="TAGT"/>
    <property type="match status" value="1"/>
</dbReference>
<dbReference type="Proteomes" id="UP000675900">
    <property type="component" value="Unassembled WGS sequence"/>
</dbReference>
<feature type="compositionally biased region" description="Low complexity" evidence="1">
    <location>
        <begin position="123"/>
        <end position="137"/>
    </location>
</feature>
<name>A0A8C9KBE7_PANTA</name>
<proteinExistence type="predicted"/>
<organism evidence="5 6">
    <name type="scientific">Panthera tigris altaica</name>
    <name type="common">Siberian tiger</name>
    <dbReference type="NCBI Taxonomy" id="74533"/>
    <lineage>
        <taxon>Eukaryota</taxon>
        <taxon>Metazoa</taxon>
        <taxon>Chordata</taxon>
        <taxon>Craniata</taxon>
        <taxon>Vertebrata</taxon>
        <taxon>Euteleostomi</taxon>
        <taxon>Mammalia</taxon>
        <taxon>Eutheria</taxon>
        <taxon>Laurasiatheria</taxon>
        <taxon>Carnivora</taxon>
        <taxon>Feliformia</taxon>
        <taxon>Felidae</taxon>
        <taxon>Pantherinae</taxon>
        <taxon>Panthera</taxon>
    </lineage>
</organism>
<feature type="compositionally biased region" description="Basic and acidic residues" evidence="1">
    <location>
        <begin position="108"/>
        <end position="122"/>
    </location>
</feature>
<sequence>MWQKIEDAEWRPQTYLELEGLPCILIFSGMDPHGESLPRSLRYCDLRLINSSCLVRTALEQELGLAAYFVSSEVSLEKAARNEPLESDAEKLSSTDNEDEELVTEGSTSEKRSPVKRERSCSHDSASSSLSSKASGKSPGGRVACRDMVCGPWAPILMSSQVGKTGAYLQFLSILSRMLIRLTEVDVYDEEEINIHLREESDWHYLQLSDPWPDLELFKKLPFDYIIHDPKYEDASLICSHLQSVKSEARGTSRKPEELYVRRQTARMRLSKYAAYNTYHHCEQCHHYMGFHPRYQLYESTLHAFAFSYSMLGEEIQLHFIIPKSKEHHFVFSQPGGQLESMRLPLVTDKSHEYIKSPTFTPTTGRHEHGLFNLYHAMDGASHLHVLVVKEYEMAIYKKYWPNHIMLVLPSIFNSAGVGAAHFLIKELSYHNLELERNRQEELGIKPQDIWPFIVISDDSCVMWNVVDVDCGGERSRREFSWAERNVSLKHIMQHIEASPNITHYALIGMRKWSSKTGSAEVREPFSRCHVHDFIILNVDLTQNVQYNQNRRFTCDDVDFNLRVHSAGLLLCRFNRFSVMKKQIAVGGHRSCHITSKVSDNPVAIVPAQYICAPDSKHTFLAAPAQLLLEKFLQHHSHRFFPLSLRNRGHPVLSVDCYLNLGSQISVCYVSSRPHSLNISCSDFMFSGLLLYLCDSFVGASFLKKFHFLKGATLCVICQDRNSLRQTVVRLELEDEWQFRLRDEFQTANAKEDRPLFFLTGRHI</sequence>
<dbReference type="InterPro" id="IPR049100">
    <property type="entry name" value="TAGT"/>
</dbReference>
<feature type="domain" description="GREB1-like circularly permuted SF2 helicase" evidence="4">
    <location>
        <begin position="1"/>
        <end position="137"/>
    </location>
</feature>
<evidence type="ECO:0000313" key="6">
    <source>
        <dbReference type="Proteomes" id="UP000675900"/>
    </source>
</evidence>
<dbReference type="PANTHER" id="PTHR15720:SF13">
    <property type="entry name" value="PROTEIN GREB1"/>
    <property type="match status" value="1"/>
</dbReference>
<dbReference type="Pfam" id="PF20267">
    <property type="entry name" value="GREB1_C"/>
    <property type="match status" value="1"/>
</dbReference>
<evidence type="ECO:0000259" key="4">
    <source>
        <dbReference type="Pfam" id="PF20692"/>
    </source>
</evidence>
<dbReference type="InterPro" id="IPR048657">
    <property type="entry name" value="GREB1-like_cpSF2"/>
</dbReference>
<dbReference type="AlphaFoldDB" id="A0A8C9KBE7"/>
<reference evidence="5" key="1">
    <citation type="submission" date="2025-08" db="UniProtKB">
        <authorList>
            <consortium name="Ensembl"/>
        </authorList>
    </citation>
    <scope>IDENTIFICATION</scope>
</reference>
<evidence type="ECO:0000313" key="5">
    <source>
        <dbReference type="Ensembl" id="ENSPTIP00000013228.1"/>
    </source>
</evidence>
<dbReference type="Ensembl" id="ENSPTIT00000017280.1">
    <property type="protein sequence ID" value="ENSPTIP00000013228.1"/>
    <property type="gene ID" value="ENSPTIG00000013027.1"/>
</dbReference>
<dbReference type="InterPro" id="IPR028422">
    <property type="entry name" value="GREB1"/>
</dbReference>
<evidence type="ECO:0008006" key="7">
    <source>
        <dbReference type="Google" id="ProtNLM"/>
    </source>
</evidence>
<reference evidence="5" key="2">
    <citation type="submission" date="2025-09" db="UniProtKB">
        <authorList>
            <consortium name="Ensembl"/>
        </authorList>
    </citation>
    <scope>IDENTIFICATION</scope>
</reference>
<evidence type="ECO:0000259" key="3">
    <source>
        <dbReference type="Pfam" id="PF20691"/>
    </source>
</evidence>
<keyword evidence="6" id="KW-1185">Reference proteome</keyword>